<evidence type="ECO:0000313" key="6">
    <source>
        <dbReference type="Proteomes" id="UP000500930"/>
    </source>
</evidence>
<name>A0A858PYA3_9RICK</name>
<proteinExistence type="predicted"/>
<dbReference type="Pfam" id="PF02482">
    <property type="entry name" value="Ribosomal_S30AE"/>
    <property type="match status" value="1"/>
</dbReference>
<organism evidence="5 6">
    <name type="scientific">Anaplasma platys</name>
    <dbReference type="NCBI Taxonomy" id="949"/>
    <lineage>
        <taxon>Bacteria</taxon>
        <taxon>Pseudomonadati</taxon>
        <taxon>Pseudomonadota</taxon>
        <taxon>Alphaproteobacteria</taxon>
        <taxon>Rickettsiales</taxon>
        <taxon>Anaplasmataceae</taxon>
        <taxon>Anaplasma</taxon>
    </lineage>
</organism>
<dbReference type="PANTHER" id="PTHR33231:SF1">
    <property type="entry name" value="30S RIBOSOMAL PROTEIN"/>
    <property type="match status" value="1"/>
</dbReference>
<dbReference type="InterPro" id="IPR050574">
    <property type="entry name" value="HPF/YfiA_ribosome-assoc"/>
</dbReference>
<dbReference type="Pfam" id="PF16321">
    <property type="entry name" value="Ribosom_S30AE_C"/>
    <property type="match status" value="1"/>
</dbReference>
<keyword evidence="1" id="KW-0810">Translation regulation</keyword>
<dbReference type="PANTHER" id="PTHR33231">
    <property type="entry name" value="30S RIBOSOMAL PROTEIN"/>
    <property type="match status" value="1"/>
</dbReference>
<dbReference type="InterPro" id="IPR038416">
    <property type="entry name" value="Ribosom_S30AE_C_sf"/>
</dbReference>
<dbReference type="SUPFAM" id="SSF69754">
    <property type="entry name" value="Ribosome binding protein Y (YfiA homologue)"/>
    <property type="match status" value="1"/>
</dbReference>
<dbReference type="InterPro" id="IPR032528">
    <property type="entry name" value="Ribosom_S30AE_C"/>
</dbReference>
<protein>
    <recommendedName>
        <fullName evidence="3">Ribosome hibernation promoting factor</fullName>
    </recommendedName>
</protein>
<dbReference type="InterPro" id="IPR003489">
    <property type="entry name" value="RHF/RaiA"/>
</dbReference>
<keyword evidence="6" id="KW-1185">Reference proteome</keyword>
<accession>A0A858PYA3</accession>
<feature type="domain" description="Sigma 54 modulation/S30EA ribosomal protein C-terminal" evidence="4">
    <location>
        <begin position="134"/>
        <end position="181"/>
    </location>
</feature>
<dbReference type="Gene3D" id="3.30.160.100">
    <property type="entry name" value="Ribosome hibernation promotion factor-like"/>
    <property type="match status" value="1"/>
</dbReference>
<dbReference type="InterPro" id="IPR036567">
    <property type="entry name" value="RHF-like"/>
</dbReference>
<dbReference type="Proteomes" id="UP000500930">
    <property type="component" value="Chromosome"/>
</dbReference>
<gene>
    <name evidence="5" type="ORF">ANPL_02635</name>
</gene>
<comment type="subunit">
    <text evidence="2">Associates exclusively with 100S ribosomes, which are dimers of 70S ribosomes.</text>
</comment>
<evidence type="ECO:0000313" key="5">
    <source>
        <dbReference type="EMBL" id="QJC27593.1"/>
    </source>
</evidence>
<evidence type="ECO:0000256" key="3">
    <source>
        <dbReference type="ARBA" id="ARBA00041148"/>
    </source>
</evidence>
<dbReference type="GO" id="GO:0045900">
    <property type="term" value="P:negative regulation of translational elongation"/>
    <property type="evidence" value="ECO:0007669"/>
    <property type="project" value="TreeGrafter"/>
</dbReference>
<dbReference type="GO" id="GO:0043024">
    <property type="term" value="F:ribosomal small subunit binding"/>
    <property type="evidence" value="ECO:0007669"/>
    <property type="project" value="TreeGrafter"/>
</dbReference>
<evidence type="ECO:0000259" key="4">
    <source>
        <dbReference type="Pfam" id="PF16321"/>
    </source>
</evidence>
<dbReference type="EMBL" id="CP046391">
    <property type="protein sequence ID" value="QJC27593.1"/>
    <property type="molecule type" value="Genomic_DNA"/>
</dbReference>
<evidence type="ECO:0000256" key="1">
    <source>
        <dbReference type="ARBA" id="ARBA00022845"/>
    </source>
</evidence>
<reference evidence="5 6" key="1">
    <citation type="journal article" date="2020" name="Pathogens">
        <title>First Whole Genome Sequence of Anaplasma platys, an Obligate Intracellular Rickettsial Pathogen of Dogs.</title>
        <authorList>
            <person name="Llanes A."/>
            <person name="Rajeev S."/>
        </authorList>
    </citation>
    <scope>NUCLEOTIDE SEQUENCE [LARGE SCALE GENOMIC DNA]</scope>
    <source>
        <strain evidence="5 6">S3</strain>
    </source>
</reference>
<dbReference type="KEGG" id="aplt:ANPL_02635"/>
<dbReference type="AlphaFoldDB" id="A0A858PYA3"/>
<dbReference type="NCBIfam" id="TIGR00741">
    <property type="entry name" value="yfiA"/>
    <property type="match status" value="1"/>
</dbReference>
<evidence type="ECO:0000256" key="2">
    <source>
        <dbReference type="ARBA" id="ARBA00038695"/>
    </source>
</evidence>
<sequence length="194" mass="21840">MNIMITCKGYSATDAIKAHINSAFGAHVERYLSGNPAVNARVVLSKEGHLFTSCVSIYDESQHEFIKASEKAETVYKAVDSSLAHISSKLKKYKSERVDKYRENRVLKSSGSCKGYTFSPESIETEEDIENSPLIVEEEISLKRMSVSNAVMEMELLSVPALLFINSRTNKVNMIYMRDDYIVWVDPLNSTLPK</sequence>
<dbReference type="GO" id="GO:0022627">
    <property type="term" value="C:cytosolic small ribosomal subunit"/>
    <property type="evidence" value="ECO:0007669"/>
    <property type="project" value="TreeGrafter"/>
</dbReference>
<dbReference type="Gene3D" id="3.30.505.50">
    <property type="entry name" value="Sigma 54 modulation/S30EA ribosomal protein, C-terminal domain"/>
    <property type="match status" value="1"/>
</dbReference>
<dbReference type="RefSeq" id="WP_169193228.1">
    <property type="nucleotide sequence ID" value="NZ_CP046391.1"/>
</dbReference>